<dbReference type="PANTHER" id="PTHR47816">
    <property type="entry name" value="RIBOSOMAL RNA SMALL SUBUNIT METHYLTRANSFERASE C"/>
    <property type="match status" value="1"/>
</dbReference>
<keyword evidence="3" id="KW-0489">Methyltransferase</keyword>
<keyword evidence="1" id="KW-0963">Cytoplasm</keyword>
<organism evidence="7 8">
    <name type="scientific">SAR92 bacterium BACL26 MAG-121220-bin70</name>
    <dbReference type="NCBI Taxonomy" id="1655626"/>
    <lineage>
        <taxon>Bacteria</taxon>
        <taxon>Pseudomonadati</taxon>
        <taxon>Pseudomonadota</taxon>
        <taxon>Gammaproteobacteria</taxon>
        <taxon>Cellvibrionales</taxon>
        <taxon>Porticoccaceae</taxon>
        <taxon>SAR92 clade</taxon>
    </lineage>
</organism>
<dbReference type="PANTHER" id="PTHR47816:SF4">
    <property type="entry name" value="RIBOSOMAL RNA SMALL SUBUNIT METHYLTRANSFERASE C"/>
    <property type="match status" value="1"/>
</dbReference>
<reference evidence="7 8" key="1">
    <citation type="submission" date="2015-10" db="EMBL/GenBank/DDBJ databases">
        <title>Metagenome-Assembled Genomes uncover a global brackish microbiome.</title>
        <authorList>
            <person name="Hugerth L.W."/>
            <person name="Larsson J."/>
            <person name="Alneberg J."/>
            <person name="Lindh M.V."/>
            <person name="Legrand C."/>
            <person name="Pinhassi J."/>
            <person name="Andersson A.F."/>
        </authorList>
    </citation>
    <scope>NUCLEOTIDE SEQUENCE [LARGE SCALE GENOMIC DNA]</scope>
    <source>
        <strain evidence="7">BACL26 MAG-121220-bin70</strain>
    </source>
</reference>
<dbReference type="InterPro" id="IPR007848">
    <property type="entry name" value="Small_mtfrase_dom"/>
</dbReference>
<evidence type="ECO:0000313" key="7">
    <source>
        <dbReference type="EMBL" id="KRO91278.1"/>
    </source>
</evidence>
<dbReference type="PROSITE" id="PS00092">
    <property type="entry name" value="N6_MTASE"/>
    <property type="match status" value="1"/>
</dbReference>
<dbReference type="InterPro" id="IPR046977">
    <property type="entry name" value="RsmC/RlmG"/>
</dbReference>
<dbReference type="GO" id="GO:0003676">
    <property type="term" value="F:nucleic acid binding"/>
    <property type="evidence" value="ECO:0007669"/>
    <property type="project" value="InterPro"/>
</dbReference>
<feature type="domain" description="Methyltransferase small" evidence="6">
    <location>
        <begin position="58"/>
        <end position="225"/>
    </location>
</feature>
<keyword evidence="5" id="KW-0949">S-adenosyl-L-methionine</keyword>
<dbReference type="GO" id="GO:0006364">
    <property type="term" value="P:rRNA processing"/>
    <property type="evidence" value="ECO:0007669"/>
    <property type="project" value="UniProtKB-KW"/>
</dbReference>
<feature type="non-terminal residue" evidence="7">
    <location>
        <position position="1"/>
    </location>
</feature>
<evidence type="ECO:0000259" key="6">
    <source>
        <dbReference type="Pfam" id="PF05175"/>
    </source>
</evidence>
<dbReference type="CDD" id="cd02440">
    <property type="entry name" value="AdoMet_MTases"/>
    <property type="match status" value="1"/>
</dbReference>
<gene>
    <name evidence="7" type="ORF">ABS24_01980</name>
</gene>
<protein>
    <recommendedName>
        <fullName evidence="6">Methyltransferase small domain-containing protein</fullName>
    </recommendedName>
</protein>
<evidence type="ECO:0000256" key="4">
    <source>
        <dbReference type="ARBA" id="ARBA00022679"/>
    </source>
</evidence>
<dbReference type="InterPro" id="IPR002052">
    <property type="entry name" value="DNA_methylase_N6_adenine_CS"/>
</dbReference>
<dbReference type="GO" id="GO:0032259">
    <property type="term" value="P:methylation"/>
    <property type="evidence" value="ECO:0007669"/>
    <property type="project" value="UniProtKB-KW"/>
</dbReference>
<accession>A0A0R2TWU9</accession>
<dbReference type="InterPro" id="IPR029063">
    <property type="entry name" value="SAM-dependent_MTases_sf"/>
</dbReference>
<evidence type="ECO:0000256" key="1">
    <source>
        <dbReference type="ARBA" id="ARBA00022490"/>
    </source>
</evidence>
<dbReference type="Pfam" id="PF05175">
    <property type="entry name" value="MTS"/>
    <property type="match status" value="1"/>
</dbReference>
<evidence type="ECO:0000256" key="2">
    <source>
        <dbReference type="ARBA" id="ARBA00022552"/>
    </source>
</evidence>
<name>A0A0R2TWU9_9GAMM</name>
<evidence type="ECO:0000256" key="3">
    <source>
        <dbReference type="ARBA" id="ARBA00022603"/>
    </source>
</evidence>
<keyword evidence="2" id="KW-0698">rRNA processing</keyword>
<dbReference type="PRINTS" id="PR00507">
    <property type="entry name" value="N12N6MTFRASE"/>
</dbReference>
<dbReference type="AlphaFoldDB" id="A0A0R2TWU9"/>
<evidence type="ECO:0000256" key="5">
    <source>
        <dbReference type="ARBA" id="ARBA00022691"/>
    </source>
</evidence>
<dbReference type="GO" id="GO:0008757">
    <property type="term" value="F:S-adenosylmethionine-dependent methyltransferase activity"/>
    <property type="evidence" value="ECO:0007669"/>
    <property type="project" value="InterPro"/>
</dbReference>
<dbReference type="SUPFAM" id="SSF53335">
    <property type="entry name" value="S-adenosyl-L-methionine-dependent methyltransferases"/>
    <property type="match status" value="1"/>
</dbReference>
<dbReference type="Gene3D" id="3.40.50.150">
    <property type="entry name" value="Vaccinia Virus protein VP39"/>
    <property type="match status" value="1"/>
</dbReference>
<sequence length="229" mass="25221">KTYVKQACILFGDRTAAEKQGKSYLATITLHQLDQAFLDDKNYPSTRDSKTLPAFSKITKPGIFGWDKIDRGSAFLSEHIPTFLTRFAEPPKTLLDLGCGYGYLACQASQYNFSHVTATDNNAAALLAVTENLKATDTDYQVVAADAGDNIAQYFDAVWCNPPFHQGFSVDGDMSDKFLKAAKRLLSSSGRALFVVNTFIPLERSAKKHFRSIEVLANNGSFKLISLAK</sequence>
<evidence type="ECO:0000313" key="8">
    <source>
        <dbReference type="Proteomes" id="UP000051213"/>
    </source>
</evidence>
<dbReference type="Proteomes" id="UP000051213">
    <property type="component" value="Unassembled WGS sequence"/>
</dbReference>
<proteinExistence type="predicted"/>
<comment type="caution">
    <text evidence="7">The sequence shown here is derived from an EMBL/GenBank/DDBJ whole genome shotgun (WGS) entry which is preliminary data.</text>
</comment>
<keyword evidence="4" id="KW-0808">Transferase</keyword>
<dbReference type="EMBL" id="LICA01000555">
    <property type="protein sequence ID" value="KRO91278.1"/>
    <property type="molecule type" value="Genomic_DNA"/>
</dbReference>
<dbReference type="GO" id="GO:0008170">
    <property type="term" value="F:N-methyltransferase activity"/>
    <property type="evidence" value="ECO:0007669"/>
    <property type="project" value="UniProtKB-ARBA"/>
</dbReference>